<dbReference type="InterPro" id="IPR000182">
    <property type="entry name" value="GNAT_dom"/>
</dbReference>
<dbReference type="EMBL" id="UOFH01000362">
    <property type="protein sequence ID" value="VAW66860.1"/>
    <property type="molecule type" value="Genomic_DNA"/>
</dbReference>
<dbReference type="PANTHER" id="PTHR43451">
    <property type="entry name" value="ACETYLTRANSFERASE (GNAT) FAMILY PROTEIN"/>
    <property type="match status" value="1"/>
</dbReference>
<dbReference type="PROSITE" id="PS51186">
    <property type="entry name" value="GNAT"/>
    <property type="match status" value="1"/>
</dbReference>
<dbReference type="Pfam" id="PF13673">
    <property type="entry name" value="Acetyltransf_10"/>
    <property type="match status" value="1"/>
</dbReference>
<sequence>MKFEIQTLKAKDIPSVSKLIDHAFSESVASTLTDEGIHNFKIGTTPESIKKRFLSGNTFIVCKHKNNVVGVGEIRNNNHLNLFFVEPSLQRKGIGKKLFNHLLMAVIENEITVNASLNAVNAYTKLGFIISSSANIIREIKYQPMVYKINKQ</sequence>
<dbReference type="AlphaFoldDB" id="A0A3B0XQ79"/>
<organism evidence="2">
    <name type="scientific">hydrothermal vent metagenome</name>
    <dbReference type="NCBI Taxonomy" id="652676"/>
    <lineage>
        <taxon>unclassified sequences</taxon>
        <taxon>metagenomes</taxon>
        <taxon>ecological metagenomes</taxon>
    </lineage>
</organism>
<evidence type="ECO:0000313" key="2">
    <source>
        <dbReference type="EMBL" id="VAW66860.1"/>
    </source>
</evidence>
<dbReference type="InterPro" id="IPR052564">
    <property type="entry name" value="N-acetyltrans/Recomb-assoc"/>
</dbReference>
<accession>A0A3B0XQ79</accession>
<evidence type="ECO:0000259" key="1">
    <source>
        <dbReference type="PROSITE" id="PS51186"/>
    </source>
</evidence>
<dbReference type="InterPro" id="IPR016181">
    <property type="entry name" value="Acyl_CoA_acyltransferase"/>
</dbReference>
<gene>
    <name evidence="2" type="ORF">MNBD_GAMMA08-2189</name>
</gene>
<proteinExistence type="predicted"/>
<feature type="domain" description="N-acetyltransferase" evidence="1">
    <location>
        <begin position="3"/>
        <end position="150"/>
    </location>
</feature>
<dbReference type="CDD" id="cd04301">
    <property type="entry name" value="NAT_SF"/>
    <property type="match status" value="1"/>
</dbReference>
<dbReference type="Gene3D" id="3.40.630.30">
    <property type="match status" value="1"/>
</dbReference>
<name>A0A3B0XQ79_9ZZZZ</name>
<reference evidence="2" key="1">
    <citation type="submission" date="2018-06" db="EMBL/GenBank/DDBJ databases">
        <authorList>
            <person name="Zhirakovskaya E."/>
        </authorList>
    </citation>
    <scope>NUCLEOTIDE SEQUENCE</scope>
</reference>
<dbReference type="PANTHER" id="PTHR43451:SF1">
    <property type="entry name" value="ACETYLTRANSFERASE"/>
    <property type="match status" value="1"/>
</dbReference>
<dbReference type="GO" id="GO:0016747">
    <property type="term" value="F:acyltransferase activity, transferring groups other than amino-acyl groups"/>
    <property type="evidence" value="ECO:0007669"/>
    <property type="project" value="InterPro"/>
</dbReference>
<protein>
    <recommendedName>
        <fullName evidence="1">N-acetyltransferase domain-containing protein</fullName>
    </recommendedName>
</protein>
<dbReference type="SUPFAM" id="SSF55729">
    <property type="entry name" value="Acyl-CoA N-acyltransferases (Nat)"/>
    <property type="match status" value="1"/>
</dbReference>